<evidence type="ECO:0000259" key="19">
    <source>
        <dbReference type="PROSITE" id="PS50999"/>
    </source>
</evidence>
<dbReference type="Gene3D" id="2.60.40.420">
    <property type="entry name" value="Cupredoxins - blue copper proteins"/>
    <property type="match status" value="1"/>
</dbReference>
<keyword evidence="10 15" id="KW-0186">Copper</keyword>
<evidence type="ECO:0000256" key="14">
    <source>
        <dbReference type="RuleBase" id="RU000456"/>
    </source>
</evidence>
<evidence type="ECO:0000256" key="9">
    <source>
        <dbReference type="ARBA" id="ARBA00022989"/>
    </source>
</evidence>
<feature type="domain" description="Cytochrome oxidase subunit II transmembrane region profile" evidence="19">
    <location>
        <begin position="37"/>
        <end position="132"/>
    </location>
</feature>
<evidence type="ECO:0000256" key="7">
    <source>
        <dbReference type="ARBA" id="ARBA00022967"/>
    </source>
</evidence>
<dbReference type="InterPro" id="IPR045187">
    <property type="entry name" value="CcO_II"/>
</dbReference>
<dbReference type="EC" id="7.1.1.9" evidence="15"/>
<evidence type="ECO:0000256" key="11">
    <source>
        <dbReference type="ARBA" id="ARBA00023136"/>
    </source>
</evidence>
<dbReference type="InterPro" id="IPR002429">
    <property type="entry name" value="CcO_II-like_C"/>
</dbReference>
<evidence type="ECO:0000256" key="2">
    <source>
        <dbReference type="ARBA" id="ARBA00007866"/>
    </source>
</evidence>
<dbReference type="InterPro" id="IPR014222">
    <property type="entry name" value="Cyt_c_oxidase_su2"/>
</dbReference>
<dbReference type="InterPro" id="IPR011759">
    <property type="entry name" value="Cyt_c_oxidase_su2_TM_dom"/>
</dbReference>
<evidence type="ECO:0000256" key="5">
    <source>
        <dbReference type="ARBA" id="ARBA00022692"/>
    </source>
</evidence>
<dbReference type="PROSITE" id="PS00078">
    <property type="entry name" value="COX2"/>
    <property type="match status" value="1"/>
</dbReference>
<feature type="transmembrane region" description="Helical" evidence="16">
    <location>
        <begin position="104"/>
        <end position="126"/>
    </location>
</feature>
<evidence type="ECO:0000259" key="18">
    <source>
        <dbReference type="PROSITE" id="PS50857"/>
    </source>
</evidence>
<dbReference type="PROSITE" id="PS50857">
    <property type="entry name" value="COX2_CUA"/>
    <property type="match status" value="1"/>
</dbReference>
<reference evidence="20" key="1">
    <citation type="submission" date="2022-09" db="EMBL/GenBank/DDBJ databases">
        <title>Tahibacter sp. nov., isolated from a fresh water.</title>
        <authorList>
            <person name="Baek J.H."/>
            <person name="Lee J.K."/>
            <person name="Kim J.M."/>
            <person name="Jeon C.O."/>
        </authorList>
    </citation>
    <scope>NUCLEOTIDE SEQUENCE</scope>
    <source>
        <strain evidence="20">W38</strain>
    </source>
</reference>
<accession>A0ABY6BF38</accession>
<comment type="function">
    <text evidence="12 15">Subunits I and II form the functional core of the enzyme complex. Electrons originating in cytochrome c are transferred via heme a and Cu(A) to the binuclear center formed by heme a3 and Cu(B).</text>
</comment>
<keyword evidence="7" id="KW-1278">Translocase</keyword>
<evidence type="ECO:0000256" key="13">
    <source>
        <dbReference type="ARBA" id="ARBA00047816"/>
    </source>
</evidence>
<comment type="similarity">
    <text evidence="2 14">Belongs to the cytochrome c oxidase subunit 2 family.</text>
</comment>
<sequence>MQRVMAMKSLTTTRIGRAVAAVSLALATGIANAAGGLPARWQLNMDPGVTETAQNAYRMHMIALWICVVIGIIVFGAMAWAMFKFRKSKGAVAAQWSHNTTAEVIWTIVPIVILVAMAFPATSMLVKQADTSNAELTVKITGYQWRWGYNYMEYQNKPVGISFISKLDADSDKTRQLKSGLDPNAVKIGEEATYLLNVDKPLVLPTKTRVRFVITADDVIHAWWVPALGWKVDAIPRVINDAWTEIKEPGTYRGQCAELCGMDHGFMPIVVVAKPKAEFEQWLAGQQAATAEASAPNAHAAAPAPAAAPQG</sequence>
<dbReference type="PANTHER" id="PTHR22888:SF9">
    <property type="entry name" value="CYTOCHROME C OXIDASE SUBUNIT 2"/>
    <property type="match status" value="1"/>
</dbReference>
<dbReference type="Pfam" id="PF00116">
    <property type="entry name" value="COX2"/>
    <property type="match status" value="1"/>
</dbReference>
<keyword evidence="6 15" id="KW-0479">Metal-binding</keyword>
<evidence type="ECO:0000256" key="15">
    <source>
        <dbReference type="RuleBase" id="RU004024"/>
    </source>
</evidence>
<dbReference type="Gene3D" id="1.10.287.90">
    <property type="match status" value="1"/>
</dbReference>
<feature type="signal peptide" evidence="17">
    <location>
        <begin position="1"/>
        <end position="33"/>
    </location>
</feature>
<keyword evidence="17" id="KW-0732">Signal</keyword>
<comment type="subcellular location">
    <subcellularLocation>
        <location evidence="14">Cell membrane</location>
        <topology evidence="14">Multi-pass membrane protein</topology>
    </subcellularLocation>
    <subcellularLocation>
        <location evidence="1">Membrane</location>
        <topology evidence="1">Multi-pass membrane protein</topology>
    </subcellularLocation>
</comment>
<dbReference type="InterPro" id="IPR008972">
    <property type="entry name" value="Cupredoxin"/>
</dbReference>
<evidence type="ECO:0000313" key="21">
    <source>
        <dbReference type="Proteomes" id="UP001064632"/>
    </source>
</evidence>
<dbReference type="InterPro" id="IPR001505">
    <property type="entry name" value="Copper_CuA"/>
</dbReference>
<evidence type="ECO:0000256" key="8">
    <source>
        <dbReference type="ARBA" id="ARBA00022982"/>
    </source>
</evidence>
<evidence type="ECO:0000313" key="20">
    <source>
        <dbReference type="EMBL" id="UXI68646.1"/>
    </source>
</evidence>
<evidence type="ECO:0000256" key="6">
    <source>
        <dbReference type="ARBA" id="ARBA00022723"/>
    </source>
</evidence>
<dbReference type="InterPro" id="IPR036257">
    <property type="entry name" value="Cyt_c_oxidase_su2_TM_sf"/>
</dbReference>
<dbReference type="SUPFAM" id="SSF81464">
    <property type="entry name" value="Cytochrome c oxidase subunit II-like, transmembrane region"/>
    <property type="match status" value="1"/>
</dbReference>
<evidence type="ECO:0000256" key="12">
    <source>
        <dbReference type="ARBA" id="ARBA00024688"/>
    </source>
</evidence>
<proteinExistence type="inferred from homology"/>
<evidence type="ECO:0000256" key="10">
    <source>
        <dbReference type="ARBA" id="ARBA00023008"/>
    </source>
</evidence>
<keyword evidence="21" id="KW-1185">Reference proteome</keyword>
<protein>
    <recommendedName>
        <fullName evidence="15">Cytochrome c oxidase subunit 2</fullName>
        <ecNumber evidence="15">7.1.1.9</ecNumber>
    </recommendedName>
</protein>
<dbReference type="Pfam" id="PF02790">
    <property type="entry name" value="COX2_TM"/>
    <property type="match status" value="1"/>
</dbReference>
<evidence type="ECO:0000256" key="1">
    <source>
        <dbReference type="ARBA" id="ARBA00004141"/>
    </source>
</evidence>
<dbReference type="PROSITE" id="PS50999">
    <property type="entry name" value="COX2_TM"/>
    <property type="match status" value="1"/>
</dbReference>
<keyword evidence="11 16" id="KW-0472">Membrane</keyword>
<feature type="chain" id="PRO_5047430032" description="Cytochrome c oxidase subunit 2" evidence="17">
    <location>
        <begin position="34"/>
        <end position="311"/>
    </location>
</feature>
<organism evidence="20 21">
    <name type="scientific">Tahibacter amnicola</name>
    <dbReference type="NCBI Taxonomy" id="2976241"/>
    <lineage>
        <taxon>Bacteria</taxon>
        <taxon>Pseudomonadati</taxon>
        <taxon>Pseudomonadota</taxon>
        <taxon>Gammaproteobacteria</taxon>
        <taxon>Lysobacterales</taxon>
        <taxon>Rhodanobacteraceae</taxon>
        <taxon>Tahibacter</taxon>
    </lineage>
</organism>
<feature type="domain" description="Cytochrome oxidase subunit II copper A binding" evidence="18">
    <location>
        <begin position="133"/>
        <end position="285"/>
    </location>
</feature>
<dbReference type="SUPFAM" id="SSF49503">
    <property type="entry name" value="Cupredoxins"/>
    <property type="match status" value="1"/>
</dbReference>
<keyword evidence="8 14" id="KW-0249">Electron transport</keyword>
<keyword evidence="4 14" id="KW-0679">Respiratory chain</keyword>
<comment type="cofactor">
    <cofactor evidence="15">
        <name>Cu cation</name>
        <dbReference type="ChEBI" id="CHEBI:23378"/>
    </cofactor>
    <text evidence="15">Binds a copper A center.</text>
</comment>
<evidence type="ECO:0000256" key="4">
    <source>
        <dbReference type="ARBA" id="ARBA00022660"/>
    </source>
</evidence>
<feature type="transmembrane region" description="Helical" evidence="16">
    <location>
        <begin position="57"/>
        <end position="83"/>
    </location>
</feature>
<gene>
    <name evidence="20" type="primary">coxB</name>
    <name evidence="20" type="ORF">N4264_03065</name>
</gene>
<dbReference type="EMBL" id="CP104694">
    <property type="protein sequence ID" value="UXI68646.1"/>
    <property type="molecule type" value="Genomic_DNA"/>
</dbReference>
<keyword evidence="9 16" id="KW-1133">Transmembrane helix</keyword>
<dbReference type="PANTHER" id="PTHR22888">
    <property type="entry name" value="CYTOCHROME C OXIDASE, SUBUNIT II"/>
    <property type="match status" value="1"/>
</dbReference>
<keyword evidence="5 14" id="KW-0812">Transmembrane</keyword>
<comment type="catalytic activity">
    <reaction evidence="13 15">
        <text>4 Fe(II)-[cytochrome c] + O2 + 8 H(+)(in) = 4 Fe(III)-[cytochrome c] + 2 H2O + 4 H(+)(out)</text>
        <dbReference type="Rhea" id="RHEA:11436"/>
        <dbReference type="Rhea" id="RHEA-COMP:10350"/>
        <dbReference type="Rhea" id="RHEA-COMP:14399"/>
        <dbReference type="ChEBI" id="CHEBI:15377"/>
        <dbReference type="ChEBI" id="CHEBI:15378"/>
        <dbReference type="ChEBI" id="CHEBI:15379"/>
        <dbReference type="ChEBI" id="CHEBI:29033"/>
        <dbReference type="ChEBI" id="CHEBI:29034"/>
        <dbReference type="EC" id="7.1.1.9"/>
    </reaction>
</comment>
<keyword evidence="3 14" id="KW-0813">Transport</keyword>
<name>A0ABY6BF38_9GAMM</name>
<dbReference type="Proteomes" id="UP001064632">
    <property type="component" value="Chromosome"/>
</dbReference>
<evidence type="ECO:0000256" key="17">
    <source>
        <dbReference type="SAM" id="SignalP"/>
    </source>
</evidence>
<dbReference type="PRINTS" id="PR01166">
    <property type="entry name" value="CYCOXIDASEII"/>
</dbReference>
<evidence type="ECO:0000256" key="3">
    <source>
        <dbReference type="ARBA" id="ARBA00022448"/>
    </source>
</evidence>
<dbReference type="NCBIfam" id="TIGR02866">
    <property type="entry name" value="CoxB"/>
    <property type="match status" value="1"/>
</dbReference>
<evidence type="ECO:0000256" key="16">
    <source>
        <dbReference type="SAM" id="Phobius"/>
    </source>
</evidence>